<evidence type="ECO:0000313" key="3">
    <source>
        <dbReference type="Proteomes" id="UP001528040"/>
    </source>
</evidence>
<evidence type="ECO:0000313" key="2">
    <source>
        <dbReference type="EMBL" id="MDA5094228.1"/>
    </source>
</evidence>
<keyword evidence="3" id="KW-1185">Reference proteome</keyword>
<dbReference type="RefSeq" id="WP_271053936.1">
    <property type="nucleotide sequence ID" value="NZ_JAQIIO010000004.1"/>
</dbReference>
<proteinExistence type="predicted"/>
<name>A0ABT4W147_9RHOB</name>
<dbReference type="Proteomes" id="UP001528040">
    <property type="component" value="Unassembled WGS sequence"/>
</dbReference>
<evidence type="ECO:0000256" key="1">
    <source>
        <dbReference type="SAM" id="MobiDB-lite"/>
    </source>
</evidence>
<reference evidence="2 3" key="1">
    <citation type="submission" date="2023-01" db="EMBL/GenBank/DDBJ databases">
        <authorList>
            <person name="Yoon J.-W."/>
        </authorList>
    </citation>
    <scope>NUCLEOTIDE SEQUENCE [LARGE SCALE GENOMIC DNA]</scope>
    <source>
        <strain evidence="2 3">KMU-50</strain>
    </source>
</reference>
<accession>A0ABT4W147</accession>
<organism evidence="2 3">
    <name type="scientific">Aliiroseovarius salicola</name>
    <dbReference type="NCBI Taxonomy" id="3009082"/>
    <lineage>
        <taxon>Bacteria</taxon>
        <taxon>Pseudomonadati</taxon>
        <taxon>Pseudomonadota</taxon>
        <taxon>Alphaproteobacteria</taxon>
        <taxon>Rhodobacterales</taxon>
        <taxon>Paracoccaceae</taxon>
        <taxon>Aliiroseovarius</taxon>
    </lineage>
</organism>
<feature type="region of interest" description="Disordered" evidence="1">
    <location>
        <begin position="14"/>
        <end position="33"/>
    </location>
</feature>
<gene>
    <name evidence="2" type="ORF">O2N63_09015</name>
</gene>
<comment type="caution">
    <text evidence="2">The sequence shown here is derived from an EMBL/GenBank/DDBJ whole genome shotgun (WGS) entry which is preliminary data.</text>
</comment>
<protein>
    <submittedName>
        <fullName evidence="2">Uncharacterized protein</fullName>
    </submittedName>
</protein>
<sequence length="129" mass="15021">MTEEPSAIAQLFAEALSSAPPKPNRGRRRIAPKDSVDVQRAEWVERLMGDRPDLFKTRIQTIEQLKTAYYDRDWIERTRHEHTKLGTYDEGKFDEKISLMKALFGPALTTIEQSVSRGFRKLRDLREQS</sequence>
<dbReference type="EMBL" id="JAQIIO010000004">
    <property type="protein sequence ID" value="MDA5094228.1"/>
    <property type="molecule type" value="Genomic_DNA"/>
</dbReference>